<dbReference type="GO" id="GO:0005765">
    <property type="term" value="C:lysosomal membrane"/>
    <property type="evidence" value="ECO:0007669"/>
    <property type="project" value="TreeGrafter"/>
</dbReference>
<gene>
    <name evidence="6" type="ORF">Bpfe_015867</name>
</gene>
<dbReference type="InterPro" id="IPR004907">
    <property type="entry name" value="ATPase_V1-cplx_csu"/>
</dbReference>
<name>A0AAD8F821_BIOPF</name>
<evidence type="ECO:0000256" key="2">
    <source>
        <dbReference type="ARBA" id="ARBA00022448"/>
    </source>
</evidence>
<dbReference type="Proteomes" id="UP001233172">
    <property type="component" value="Unassembled WGS sequence"/>
</dbReference>
<evidence type="ECO:0000256" key="4">
    <source>
        <dbReference type="ARBA" id="ARBA00023065"/>
    </source>
</evidence>
<accession>A0AAD8F821</accession>
<comment type="subunit">
    <text evidence="5">V-ATPase is a heteromultimeric enzyme made up of two complexes: the ATP-hydrolytic V1 complex and the proton translocation V0 complex. The V1 complex consists of three catalytic AB heterodimers that form a heterohexamer, three peripheral stalks each consisting of EG heterodimers, one central rotor including subunits D and F, and the regulatory subunits C and H. The proton translocation complex V0 consists of the proton transport subunit a, a ring of proteolipid subunits c9c'', rotary subunit d, subunits e and f, and two accessory subunits.</text>
</comment>
<evidence type="ECO:0000313" key="7">
    <source>
        <dbReference type="Proteomes" id="UP001233172"/>
    </source>
</evidence>
<proteinExistence type="inferred from homology"/>
<keyword evidence="3 5" id="KW-0375">Hydrogen ion transport</keyword>
<evidence type="ECO:0000256" key="1">
    <source>
        <dbReference type="ARBA" id="ARBA00006138"/>
    </source>
</evidence>
<comment type="caution">
    <text evidence="6">The sequence shown here is derived from an EMBL/GenBank/DDBJ whole genome shotgun (WGS) entry which is preliminary data.</text>
</comment>
<reference evidence="6" key="1">
    <citation type="journal article" date="2023" name="PLoS Negl. Trop. Dis.">
        <title>A genome sequence for Biomphalaria pfeifferi, the major vector snail for the human-infecting parasite Schistosoma mansoni.</title>
        <authorList>
            <person name="Bu L."/>
            <person name="Lu L."/>
            <person name="Laidemitt M.R."/>
            <person name="Zhang S.M."/>
            <person name="Mutuku M."/>
            <person name="Mkoji G."/>
            <person name="Steinauer M."/>
            <person name="Loker E.S."/>
        </authorList>
    </citation>
    <scope>NUCLEOTIDE SEQUENCE</scope>
    <source>
        <strain evidence="6">KasaAsao</strain>
    </source>
</reference>
<dbReference type="CDD" id="cd14785">
    <property type="entry name" value="V-ATPase_C"/>
    <property type="match status" value="1"/>
</dbReference>
<dbReference type="GO" id="GO:0046961">
    <property type="term" value="F:proton-transporting ATPase activity, rotational mechanism"/>
    <property type="evidence" value="ECO:0007669"/>
    <property type="project" value="InterPro"/>
</dbReference>
<dbReference type="Gene3D" id="3.30.70.100">
    <property type="match status" value="1"/>
</dbReference>
<dbReference type="Gene3D" id="1.20.1460.10">
    <property type="entry name" value="subunit c (vma5p) of the yeast v-atpase, domain 2"/>
    <property type="match status" value="1"/>
</dbReference>
<evidence type="ECO:0000256" key="5">
    <source>
        <dbReference type="RuleBase" id="RU364010"/>
    </source>
</evidence>
<organism evidence="6 7">
    <name type="scientific">Biomphalaria pfeifferi</name>
    <name type="common">Bloodfluke planorb</name>
    <name type="synonym">Freshwater snail</name>
    <dbReference type="NCBI Taxonomy" id="112525"/>
    <lineage>
        <taxon>Eukaryota</taxon>
        <taxon>Metazoa</taxon>
        <taxon>Spiralia</taxon>
        <taxon>Lophotrochozoa</taxon>
        <taxon>Mollusca</taxon>
        <taxon>Gastropoda</taxon>
        <taxon>Heterobranchia</taxon>
        <taxon>Euthyneura</taxon>
        <taxon>Panpulmonata</taxon>
        <taxon>Hygrophila</taxon>
        <taxon>Lymnaeoidea</taxon>
        <taxon>Planorbidae</taxon>
        <taxon>Biomphalaria</taxon>
    </lineage>
</organism>
<sequence length="392" mass="45420">MSGLMNEYWLISAPGDKTPQNTFERLNQATKSGSDRLSENFKFNIPDLKVGTLDVLVGLSDDLNKIDLYTESIVRKTASTLEDVLESSDKGSFSENLRIGGDTPPQIYMQKFSWDLAKYPVKQPLRAIADVISKDVTHIEEELKTRYNKYNNLKGNLQQLERKATGSLLTRSVAELVKKEDFILDSEYLITLVVVIPKTTSEEWMKKYERLTDKVVPRSSRVLFEDAEHQLVSVTVFRLVQDEFKNKCRENKFMVREFQYNEEEIQAGKTELEKLNSDKKKKFGPLVKWLKINFSEAFVAWMHIKALRVFVESVLRYGLPVNFQAMLIRPIKKNHKRLREILNQLYGHLDSTALSGEKMRDMEIPGLNLTASDYYPYVFYKITLDMLDSQKI</sequence>
<dbReference type="AlphaFoldDB" id="A0AAD8F821"/>
<dbReference type="PANTHER" id="PTHR10137">
    <property type="entry name" value="V-TYPE PROTON ATPASE SUBUNIT C"/>
    <property type="match status" value="1"/>
</dbReference>
<keyword evidence="2 5" id="KW-0813">Transport</keyword>
<keyword evidence="4 5" id="KW-0406">Ion transport</keyword>
<dbReference type="PANTHER" id="PTHR10137:SF0">
    <property type="entry name" value="V-TYPE PROTON ATPASE SUBUNIT C"/>
    <property type="match status" value="1"/>
</dbReference>
<dbReference type="EMBL" id="JASAOG010000075">
    <property type="protein sequence ID" value="KAK0054770.1"/>
    <property type="molecule type" value="Genomic_DNA"/>
</dbReference>
<dbReference type="SUPFAM" id="SSF118203">
    <property type="entry name" value="Vacuolar ATP synthase subunit C"/>
    <property type="match status" value="1"/>
</dbReference>
<dbReference type="Gene3D" id="3.30.70.1180">
    <property type="entry name" value="Vacuolar atp synthase subunit c, domain 1"/>
    <property type="match status" value="1"/>
</dbReference>
<comment type="function">
    <text evidence="5">Subunit of the V1 complex of vacuolar(H+)-ATPase (V-ATPase), a multisubunit enzyme composed of a peripheral complex (V1) that hydrolyzes ATP and a membrane integral complex (V0) that translocates protons. V-ATPase is responsible for acidifying and maintaining the pH of intracellular compartments and in some cell types, is targeted to the plasma membrane, where it is responsible for acidifying the extracellular environment. Subunit C is necessary for the assembly of the catalytic sector of the enzyme and is likely to have a specific function in its catalytic activity.</text>
</comment>
<comment type="similarity">
    <text evidence="1 5">Belongs to the V-ATPase C subunit family.</text>
</comment>
<keyword evidence="7" id="KW-1185">Reference proteome</keyword>
<dbReference type="Pfam" id="PF03223">
    <property type="entry name" value="V-ATPase_C"/>
    <property type="match status" value="1"/>
</dbReference>
<evidence type="ECO:0000256" key="3">
    <source>
        <dbReference type="ARBA" id="ARBA00022781"/>
    </source>
</evidence>
<dbReference type="InterPro" id="IPR036132">
    <property type="entry name" value="Vac_ATP_synth_c_sf"/>
</dbReference>
<dbReference type="GO" id="GO:0000221">
    <property type="term" value="C:vacuolar proton-transporting V-type ATPase, V1 domain"/>
    <property type="evidence" value="ECO:0007669"/>
    <property type="project" value="TreeGrafter"/>
</dbReference>
<evidence type="ECO:0000313" key="6">
    <source>
        <dbReference type="EMBL" id="KAK0054770.1"/>
    </source>
</evidence>
<protein>
    <recommendedName>
        <fullName evidence="5">V-type proton ATPase subunit C</fullName>
    </recommendedName>
</protein>
<reference evidence="6" key="2">
    <citation type="submission" date="2023-04" db="EMBL/GenBank/DDBJ databases">
        <authorList>
            <person name="Bu L."/>
            <person name="Lu L."/>
            <person name="Laidemitt M.R."/>
            <person name="Zhang S.M."/>
            <person name="Mutuku M."/>
            <person name="Mkoji G."/>
            <person name="Steinauer M."/>
            <person name="Loker E.S."/>
        </authorList>
    </citation>
    <scope>NUCLEOTIDE SEQUENCE</scope>
    <source>
        <strain evidence="6">KasaAsao</strain>
        <tissue evidence="6">Whole Snail</tissue>
    </source>
</reference>
<dbReference type="FunFam" id="3.30.70.100:FF:000002">
    <property type="entry name" value="V-type proton ATPase subunit C"/>
    <property type="match status" value="1"/>
</dbReference>